<dbReference type="AlphaFoldDB" id="A0A9P6TH46"/>
<feature type="region of interest" description="Disordered" evidence="1">
    <location>
        <begin position="1"/>
        <end position="156"/>
    </location>
</feature>
<sequence length="588" mass="62933">MPPEPDQSLLTRSLPPGPIFQTPTALKARSAPPASPPAEPLTPRTHQQGFDYDSVPPSSPLSARFANVDPLLQAQRPLSQIPVTSSSNKPKRWRSDRPGSESISSVRQRKRRGGILPSPKSSSTPQMSSTTSSFSAHLLRTPATSLPPNSSRRSTNTFNLLDNVMSSPCYATSSPSSLDQAQRKEDISDHENLTLLQILARAGGHKNIDGMLSQVEKPHEIPRAEMAQLIGLIHQFDGFPSAPVPVAASQSAPVQQIINGVPFILSTSPVALPSASSPPLASSPCIGLGQGPRKRFKIASGPDGVAKPVTTTATTSTRRTSRYRTQRQKRIKDGRGLVCAEVAKYGRIAIKEEKLVERLGVQAASAAISRATGTGVMAPTGTVLDWFNLAEGGERKKSKVMENVASIVPTFTDEQNAFWSSLRPSSTNATPDQSPNLSHNAHLLHQHFPAALFGDNIFGFDGSLPSSSPSRADQETFFKPGTSTHLALAPSPSITSSTPGPPPAPKADEEADENVCSFFDNLTRTPQTNPILCSSASRPTKADYSPRSPERRPDDWLVTSCSGVGGWLADLDMNRPEGMRGSSPCPFL</sequence>
<dbReference type="EMBL" id="MU167213">
    <property type="protein sequence ID" value="KAG0151405.1"/>
    <property type="molecule type" value="Genomic_DNA"/>
</dbReference>
<evidence type="ECO:0000313" key="2">
    <source>
        <dbReference type="EMBL" id="KAG0151405.1"/>
    </source>
</evidence>
<evidence type="ECO:0000313" key="3">
    <source>
        <dbReference type="Proteomes" id="UP000886653"/>
    </source>
</evidence>
<comment type="caution">
    <text evidence="2">The sequence shown here is derived from an EMBL/GenBank/DDBJ whole genome shotgun (WGS) entry which is preliminary data.</text>
</comment>
<dbReference type="Proteomes" id="UP000886653">
    <property type="component" value="Unassembled WGS sequence"/>
</dbReference>
<organism evidence="2 3">
    <name type="scientific">Cronartium quercuum f. sp. fusiforme G11</name>
    <dbReference type="NCBI Taxonomy" id="708437"/>
    <lineage>
        <taxon>Eukaryota</taxon>
        <taxon>Fungi</taxon>
        <taxon>Dikarya</taxon>
        <taxon>Basidiomycota</taxon>
        <taxon>Pucciniomycotina</taxon>
        <taxon>Pucciniomycetes</taxon>
        <taxon>Pucciniales</taxon>
        <taxon>Coleosporiaceae</taxon>
        <taxon>Cronartium</taxon>
    </lineage>
</organism>
<feature type="compositionally biased region" description="Low complexity" evidence="1">
    <location>
        <begin position="117"/>
        <end position="135"/>
    </location>
</feature>
<protein>
    <submittedName>
        <fullName evidence="2">Uncharacterized protein</fullName>
    </submittedName>
</protein>
<name>A0A9P6TH46_9BASI</name>
<reference evidence="2" key="1">
    <citation type="submission" date="2013-11" db="EMBL/GenBank/DDBJ databases">
        <title>Genome sequence of the fusiform rust pathogen reveals effectors for host alternation and coevolution with pine.</title>
        <authorList>
            <consortium name="DOE Joint Genome Institute"/>
            <person name="Smith K."/>
            <person name="Pendleton A."/>
            <person name="Kubisiak T."/>
            <person name="Anderson C."/>
            <person name="Salamov A."/>
            <person name="Aerts A."/>
            <person name="Riley R."/>
            <person name="Clum A."/>
            <person name="Lindquist E."/>
            <person name="Ence D."/>
            <person name="Campbell M."/>
            <person name="Kronenberg Z."/>
            <person name="Feau N."/>
            <person name="Dhillon B."/>
            <person name="Hamelin R."/>
            <person name="Burleigh J."/>
            <person name="Smith J."/>
            <person name="Yandell M."/>
            <person name="Nelson C."/>
            <person name="Grigoriev I."/>
            <person name="Davis J."/>
        </authorList>
    </citation>
    <scope>NUCLEOTIDE SEQUENCE</scope>
    <source>
        <strain evidence="2">G11</strain>
    </source>
</reference>
<keyword evidence="3" id="KW-1185">Reference proteome</keyword>
<feature type="region of interest" description="Disordered" evidence="1">
    <location>
        <begin position="482"/>
        <end position="557"/>
    </location>
</feature>
<proteinExistence type="predicted"/>
<feature type="compositionally biased region" description="Polar residues" evidence="1">
    <location>
        <begin position="520"/>
        <end position="538"/>
    </location>
</feature>
<evidence type="ECO:0000256" key="1">
    <source>
        <dbReference type="SAM" id="MobiDB-lite"/>
    </source>
</evidence>
<gene>
    <name evidence="2" type="ORF">CROQUDRAFT_651239</name>
</gene>
<feature type="compositionally biased region" description="Polar residues" evidence="1">
    <location>
        <begin position="142"/>
        <end position="156"/>
    </location>
</feature>
<accession>A0A9P6TH46</accession>
<dbReference type="OrthoDB" id="10604087at2759"/>
<feature type="compositionally biased region" description="Polar residues" evidence="1">
    <location>
        <begin position="76"/>
        <end position="88"/>
    </location>
</feature>
<feature type="compositionally biased region" description="Low complexity" evidence="1">
    <location>
        <begin position="489"/>
        <end position="498"/>
    </location>
</feature>
<feature type="region of interest" description="Disordered" evidence="1">
    <location>
        <begin position="298"/>
        <end position="324"/>
    </location>
</feature>